<evidence type="ECO:0000313" key="3">
    <source>
        <dbReference type="EMBL" id="ONN76097.1"/>
    </source>
</evidence>
<dbReference type="Proteomes" id="UP000189067">
    <property type="component" value="Unassembled WGS sequence"/>
</dbReference>
<keyword evidence="1" id="KW-0472">Membrane</keyword>
<feature type="transmembrane region" description="Helical" evidence="1">
    <location>
        <begin position="96"/>
        <end position="114"/>
    </location>
</feature>
<evidence type="ECO:0000313" key="2">
    <source>
        <dbReference type="EMBL" id="NZA03838.1"/>
    </source>
</evidence>
<dbReference type="EMBL" id="SSHM01000001">
    <property type="protein sequence ID" value="THC81482.1"/>
    <property type="molecule type" value="Genomic_DNA"/>
</dbReference>
<keyword evidence="1" id="KW-1133">Transmembrane helix</keyword>
<sequence>MTEKERFRKFVRNGFRKDEELGIPYHLYCLAHAVLIAVPLGFIVSAVFYAMDLRDLYGTVYAFNMGVIVFLMFELDIDWRIEKNEFLPERVSKLQWVIRILASVLVSGLFFYFHETTVIQQFVK</sequence>
<dbReference type="EMBL" id="MTJY01000003">
    <property type="protein sequence ID" value="ONN76097.1"/>
    <property type="molecule type" value="Genomic_DNA"/>
</dbReference>
<reference evidence="4 6" key="2">
    <citation type="submission" date="2019-04" db="EMBL/GenBank/DDBJ databases">
        <title>Genome Announcement to Ensure Probiotic Safety of Lactobacillus rhamnosus UBLR-58.</title>
        <authorList>
            <person name="Sulthana A."/>
            <person name="Lakshmi S.G."/>
            <person name="Madempudi R.S."/>
        </authorList>
    </citation>
    <scope>NUCLEOTIDE SEQUENCE [LARGE SCALE GENOMIC DNA]</scope>
    <source>
        <strain evidence="4 6">UBLR-58</strain>
    </source>
</reference>
<evidence type="ECO:0000256" key="1">
    <source>
        <dbReference type="SAM" id="Phobius"/>
    </source>
</evidence>
<proteinExistence type="predicted"/>
<organism evidence="2 7">
    <name type="scientific">Lacticaseibacillus rhamnosus</name>
    <name type="common">Lactobacillus rhamnosus</name>
    <dbReference type="NCBI Taxonomy" id="47715"/>
    <lineage>
        <taxon>Bacteria</taxon>
        <taxon>Bacillati</taxon>
        <taxon>Bacillota</taxon>
        <taxon>Bacilli</taxon>
        <taxon>Lactobacillales</taxon>
        <taxon>Lactobacillaceae</taxon>
        <taxon>Lacticaseibacillus</taxon>
    </lineage>
</organism>
<name>A0A508YJ79_LACRH</name>
<evidence type="ECO:0000313" key="7">
    <source>
        <dbReference type="Proteomes" id="UP000552935"/>
    </source>
</evidence>
<dbReference type="AlphaFoldDB" id="A0A508YJ79"/>
<keyword evidence="1" id="KW-0812">Transmembrane</keyword>
<reference evidence="2 7" key="3">
    <citation type="submission" date="2020-07" db="EMBL/GenBank/DDBJ databases">
        <title>Organ Donor 1.</title>
        <authorList>
            <person name="Marsh A.J."/>
            <person name="Azcarate-Peril M.A."/>
        </authorList>
    </citation>
    <scope>NUCLEOTIDE SEQUENCE [LARGE SCALE GENOMIC DNA]</scope>
    <source>
        <strain evidence="2 7">AMC0712</strain>
    </source>
</reference>
<dbReference type="Proteomes" id="UP000552935">
    <property type="component" value="Unassembled WGS sequence"/>
</dbReference>
<dbReference type="EMBL" id="JACCKI010000001">
    <property type="protein sequence ID" value="NZA03838.1"/>
    <property type="molecule type" value="Genomic_DNA"/>
</dbReference>
<protein>
    <submittedName>
        <fullName evidence="2">Uncharacterized protein</fullName>
    </submittedName>
</protein>
<feature type="transmembrane region" description="Helical" evidence="1">
    <location>
        <begin position="25"/>
        <end position="50"/>
    </location>
</feature>
<evidence type="ECO:0000313" key="5">
    <source>
        <dbReference type="Proteomes" id="UP000189067"/>
    </source>
</evidence>
<accession>A0A508YJ79</accession>
<feature type="transmembrane region" description="Helical" evidence="1">
    <location>
        <begin position="56"/>
        <end position="75"/>
    </location>
</feature>
<evidence type="ECO:0000313" key="6">
    <source>
        <dbReference type="Proteomes" id="UP000307517"/>
    </source>
</evidence>
<dbReference type="Proteomes" id="UP000307517">
    <property type="component" value="Unassembled WGS sequence"/>
</dbReference>
<gene>
    <name evidence="3" type="ORF">BWR10_00315</name>
    <name evidence="4" type="ORF">E6L36_14590</name>
    <name evidence="2" type="ORF">H0N82_01580</name>
</gene>
<comment type="caution">
    <text evidence="2">The sequence shown here is derived from an EMBL/GenBank/DDBJ whole genome shotgun (WGS) entry which is preliminary data.</text>
</comment>
<dbReference type="RefSeq" id="WP_005687577.1">
    <property type="nucleotide sequence ID" value="NZ_BSWG01000033.1"/>
</dbReference>
<evidence type="ECO:0000313" key="4">
    <source>
        <dbReference type="EMBL" id="THC81482.1"/>
    </source>
</evidence>
<reference evidence="3 5" key="1">
    <citation type="submission" date="2017-01" db="EMBL/GenBank/DDBJ databases">
        <title>In silico prediction, in vitro antibacterial spectrum and physicochemical properties of a putative bacteriocin produced by Lactobacillus rhamnosus strain L156.4.</title>
        <authorList>
            <person name="Silveira A.M."/>
            <person name="Monteiro A.S."/>
            <person name="Santos V.L."/>
            <person name="Nicoli J.R."/>
            <person name="Azevedo V."/>
            <person name="Soares S.C."/>
            <person name="Castro-Oliveira L."/>
            <person name="Dias-Souza M.V."/>
            <person name="Nardi R.M."/>
        </authorList>
    </citation>
    <scope>NUCLEOTIDE SEQUENCE [LARGE SCALE GENOMIC DNA]</scope>
    <source>
        <strain evidence="3 5">L156.4</strain>
    </source>
</reference>